<proteinExistence type="predicted"/>
<dbReference type="OrthoDB" id="2875470at2759"/>
<dbReference type="AlphaFoldDB" id="A0A284S462"/>
<dbReference type="Proteomes" id="UP000219338">
    <property type="component" value="Unassembled WGS sequence"/>
</dbReference>
<name>A0A284S462_ARMOS</name>
<evidence type="ECO:0000256" key="1">
    <source>
        <dbReference type="SAM" id="MobiDB-lite"/>
    </source>
</evidence>
<feature type="compositionally biased region" description="Polar residues" evidence="1">
    <location>
        <begin position="64"/>
        <end position="83"/>
    </location>
</feature>
<evidence type="ECO:0000313" key="2">
    <source>
        <dbReference type="EMBL" id="SJL15800.1"/>
    </source>
</evidence>
<evidence type="ECO:0000313" key="3">
    <source>
        <dbReference type="Proteomes" id="UP000219338"/>
    </source>
</evidence>
<dbReference type="OMA" id="FRAPGYQ"/>
<protein>
    <submittedName>
        <fullName evidence="2">Uncharacterized protein</fullName>
    </submittedName>
</protein>
<accession>A0A284S462</accession>
<feature type="region of interest" description="Disordered" evidence="1">
    <location>
        <begin position="60"/>
        <end position="90"/>
    </location>
</feature>
<sequence length="274" mass="31107">MLFHHLLPSYADASPLSQTNGIGGYPATNPFHTTYPYVTSDTNVFGTSIVQYLKDTYPQESHEATASSQLESDVSSVPTQSQAPYPHKKHYPWVPESVEERLSPEYPFLFMTHSLIKKRNSHKPCIQESSKPPSDKPYEVKICSPPQDRKQIPEALGQVKYKFWTPGLSLYNRHLIWFKDPTVPSDTPGVSMSQILKGDRGCIDMSDLVPHELPGNSCYIDVVFRAPGYQPQYIRILIDCCHAKLKHQKIRPTYYNLAYVISEGYKKILQVEGS</sequence>
<keyword evidence="3" id="KW-1185">Reference proteome</keyword>
<dbReference type="EMBL" id="FUEG01000031">
    <property type="protein sequence ID" value="SJL15800.1"/>
    <property type="molecule type" value="Genomic_DNA"/>
</dbReference>
<reference evidence="3" key="1">
    <citation type="journal article" date="2017" name="Nat. Ecol. Evol.">
        <title>Genome expansion and lineage-specific genetic innovations in the forest pathogenic fungi Armillaria.</title>
        <authorList>
            <person name="Sipos G."/>
            <person name="Prasanna A.N."/>
            <person name="Walter M.C."/>
            <person name="O'Connor E."/>
            <person name="Balint B."/>
            <person name="Krizsan K."/>
            <person name="Kiss B."/>
            <person name="Hess J."/>
            <person name="Varga T."/>
            <person name="Slot J."/>
            <person name="Riley R."/>
            <person name="Boka B."/>
            <person name="Rigling D."/>
            <person name="Barry K."/>
            <person name="Lee J."/>
            <person name="Mihaltcheva S."/>
            <person name="LaButti K."/>
            <person name="Lipzen A."/>
            <person name="Waldron R."/>
            <person name="Moloney N.M."/>
            <person name="Sperisen C."/>
            <person name="Kredics L."/>
            <person name="Vagvoelgyi C."/>
            <person name="Patrignani A."/>
            <person name="Fitzpatrick D."/>
            <person name="Nagy I."/>
            <person name="Doyle S."/>
            <person name="Anderson J.B."/>
            <person name="Grigoriev I.V."/>
            <person name="Gueldener U."/>
            <person name="Muensterkoetter M."/>
            <person name="Nagy L.G."/>
        </authorList>
    </citation>
    <scope>NUCLEOTIDE SEQUENCE [LARGE SCALE GENOMIC DNA]</scope>
    <source>
        <strain evidence="3">C18/9</strain>
    </source>
</reference>
<organism evidence="2 3">
    <name type="scientific">Armillaria ostoyae</name>
    <name type="common">Armillaria root rot fungus</name>
    <dbReference type="NCBI Taxonomy" id="47428"/>
    <lineage>
        <taxon>Eukaryota</taxon>
        <taxon>Fungi</taxon>
        <taxon>Dikarya</taxon>
        <taxon>Basidiomycota</taxon>
        <taxon>Agaricomycotina</taxon>
        <taxon>Agaricomycetes</taxon>
        <taxon>Agaricomycetidae</taxon>
        <taxon>Agaricales</taxon>
        <taxon>Marasmiineae</taxon>
        <taxon>Physalacriaceae</taxon>
        <taxon>Armillaria</taxon>
    </lineage>
</organism>
<gene>
    <name evidence="2" type="ORF">ARMOST_19305</name>
</gene>